<feature type="domain" description="HTH cro/C1-type" evidence="1">
    <location>
        <begin position="7"/>
        <end position="65"/>
    </location>
</feature>
<organism evidence="2 3">
    <name type="scientific">Rubripirellula obstinata</name>
    <dbReference type="NCBI Taxonomy" id="406547"/>
    <lineage>
        <taxon>Bacteria</taxon>
        <taxon>Pseudomonadati</taxon>
        <taxon>Planctomycetota</taxon>
        <taxon>Planctomycetia</taxon>
        <taxon>Pirellulales</taxon>
        <taxon>Pirellulaceae</taxon>
        <taxon>Rubripirellula</taxon>
    </lineage>
</organism>
<evidence type="ECO:0000259" key="1">
    <source>
        <dbReference type="PROSITE" id="PS50943"/>
    </source>
</evidence>
<protein>
    <submittedName>
        <fullName evidence="2">Helix-turn-helix domain protein</fullName>
    </submittedName>
</protein>
<dbReference type="OrthoDB" id="288015at2"/>
<gene>
    <name evidence="2" type="ORF">LF1_05060</name>
</gene>
<dbReference type="EMBL" id="VRLW01000001">
    <property type="protein sequence ID" value="KAA1258015.1"/>
    <property type="molecule type" value="Genomic_DNA"/>
</dbReference>
<dbReference type="GO" id="GO:0003677">
    <property type="term" value="F:DNA binding"/>
    <property type="evidence" value="ECO:0007669"/>
    <property type="project" value="InterPro"/>
</dbReference>
<dbReference type="CDD" id="cd00093">
    <property type="entry name" value="HTH_XRE"/>
    <property type="match status" value="1"/>
</dbReference>
<dbReference type="AlphaFoldDB" id="A0A5B1CDS2"/>
<comment type="caution">
    <text evidence="2">The sequence shown here is derived from an EMBL/GenBank/DDBJ whole genome shotgun (WGS) entry which is preliminary data.</text>
</comment>
<evidence type="ECO:0000313" key="3">
    <source>
        <dbReference type="Proteomes" id="UP000322699"/>
    </source>
</evidence>
<reference evidence="2 3" key="1">
    <citation type="submission" date="2019-08" db="EMBL/GenBank/DDBJ databases">
        <title>Deep-cultivation of Planctomycetes and their phenomic and genomic characterization uncovers novel biology.</title>
        <authorList>
            <person name="Wiegand S."/>
            <person name="Jogler M."/>
            <person name="Boedeker C."/>
            <person name="Pinto D."/>
            <person name="Vollmers J."/>
            <person name="Rivas-Marin E."/>
            <person name="Kohn T."/>
            <person name="Peeters S.H."/>
            <person name="Heuer A."/>
            <person name="Rast P."/>
            <person name="Oberbeckmann S."/>
            <person name="Bunk B."/>
            <person name="Jeske O."/>
            <person name="Meyerdierks A."/>
            <person name="Storesund J.E."/>
            <person name="Kallscheuer N."/>
            <person name="Luecker S."/>
            <person name="Lage O.M."/>
            <person name="Pohl T."/>
            <person name="Merkel B.J."/>
            <person name="Hornburger P."/>
            <person name="Mueller R.-W."/>
            <person name="Bruemmer F."/>
            <person name="Labrenz M."/>
            <person name="Spormann A.M."/>
            <person name="Op Den Camp H."/>
            <person name="Overmann J."/>
            <person name="Amann R."/>
            <person name="Jetten M.S.M."/>
            <person name="Mascher T."/>
            <person name="Medema M.H."/>
            <person name="Devos D.P."/>
            <person name="Kaster A.-K."/>
            <person name="Ovreas L."/>
            <person name="Rohde M."/>
            <person name="Galperin M.Y."/>
            <person name="Jogler C."/>
        </authorList>
    </citation>
    <scope>NUCLEOTIDE SEQUENCE [LARGE SCALE GENOMIC DNA]</scope>
    <source>
        <strain evidence="2 3">LF1</strain>
    </source>
</reference>
<evidence type="ECO:0000313" key="2">
    <source>
        <dbReference type="EMBL" id="KAA1258015.1"/>
    </source>
</evidence>
<name>A0A5B1CDS2_9BACT</name>
<dbReference type="PROSITE" id="PS50943">
    <property type="entry name" value="HTH_CROC1"/>
    <property type="match status" value="1"/>
</dbReference>
<dbReference type="Gene3D" id="1.10.260.40">
    <property type="entry name" value="lambda repressor-like DNA-binding domains"/>
    <property type="match status" value="1"/>
</dbReference>
<dbReference type="SMART" id="SM00530">
    <property type="entry name" value="HTH_XRE"/>
    <property type="match status" value="1"/>
</dbReference>
<dbReference type="Pfam" id="PF12844">
    <property type="entry name" value="HTH_19"/>
    <property type="match status" value="1"/>
</dbReference>
<keyword evidence="3" id="KW-1185">Reference proteome</keyword>
<dbReference type="InterPro" id="IPR010982">
    <property type="entry name" value="Lambda_DNA-bd_dom_sf"/>
</dbReference>
<accession>A0A5B1CDS2</accession>
<dbReference type="SUPFAM" id="SSF47413">
    <property type="entry name" value="lambda repressor-like DNA-binding domains"/>
    <property type="match status" value="1"/>
</dbReference>
<proteinExistence type="predicted"/>
<sequence length="114" mass="13275">MQFGKRIRELRKAKCLTLRDLSQRVGVGFTYLSKIENEKLEEGHQASEQLIHKLAVELDGDEDELLLLAEKVPEPIRRRVMERPDVFHAIAKLDDKRLDRIMQDLAPKRRAKSS</sequence>
<dbReference type="InterPro" id="IPR001387">
    <property type="entry name" value="Cro/C1-type_HTH"/>
</dbReference>
<dbReference type="Proteomes" id="UP000322699">
    <property type="component" value="Unassembled WGS sequence"/>
</dbReference>
<dbReference type="RefSeq" id="WP_068264216.1">
    <property type="nucleotide sequence ID" value="NZ_LWSK01000057.1"/>
</dbReference>